<feature type="compositionally biased region" description="Low complexity" evidence="1">
    <location>
        <begin position="24"/>
        <end position="44"/>
    </location>
</feature>
<dbReference type="Proteomes" id="UP001412239">
    <property type="component" value="Unassembled WGS sequence"/>
</dbReference>
<dbReference type="EMBL" id="LN891125">
    <property type="protein sequence ID" value="CUS08571.1"/>
    <property type="molecule type" value="Genomic_DNA"/>
</dbReference>
<feature type="compositionally biased region" description="Low complexity" evidence="1">
    <location>
        <begin position="143"/>
        <end position="154"/>
    </location>
</feature>
<feature type="compositionally biased region" description="Polar residues" evidence="1">
    <location>
        <begin position="73"/>
        <end position="92"/>
    </location>
</feature>
<keyword evidence="3" id="KW-1185">Reference proteome</keyword>
<evidence type="ECO:0000313" key="3">
    <source>
        <dbReference type="Proteomes" id="UP001412239"/>
    </source>
</evidence>
<dbReference type="AlphaFoldDB" id="A0A292PP76"/>
<organism evidence="2 3">
    <name type="scientific">Tuber aestivum</name>
    <name type="common">summer truffle</name>
    <dbReference type="NCBI Taxonomy" id="59557"/>
    <lineage>
        <taxon>Eukaryota</taxon>
        <taxon>Fungi</taxon>
        <taxon>Dikarya</taxon>
        <taxon>Ascomycota</taxon>
        <taxon>Pezizomycotina</taxon>
        <taxon>Pezizomycetes</taxon>
        <taxon>Pezizales</taxon>
        <taxon>Tuberaceae</taxon>
        <taxon>Tuber</taxon>
    </lineage>
</organism>
<reference evidence="2" key="1">
    <citation type="submission" date="2015-10" db="EMBL/GenBank/DDBJ databases">
        <authorList>
            <person name="Regsiter A."/>
            <person name="william w."/>
        </authorList>
    </citation>
    <scope>NUCLEOTIDE SEQUENCE</scope>
    <source>
        <strain evidence="2">Montdore</strain>
    </source>
</reference>
<sequence>MASAVPATTTTTTTTTISSSVPDTNNSNNTANAIAAPSSANAPIMEDNPAPAPVAPIAPPPASPPAQPREPASSRSVSPSANLMTGENTTYHSPSASEYEPESPPPLPPLKSSSYHNKIPKTPKFRQVISGRVEKSGGGASSSGGSAPTTPTTTLKCPVKGCGQTFTGRNPRQSLWHHLKYYATRGLPDKQDFEKAHGEAHTLMKEEAEPKGTPVERNRLSSSDYRKKNPEKAKTSARLSNFRARARKKGFTSEREIEEKVAMWEKEWQEKQAKEASEYFSGILLSAFE</sequence>
<evidence type="ECO:0000313" key="2">
    <source>
        <dbReference type="EMBL" id="CUS08571.1"/>
    </source>
</evidence>
<name>A0A292PP76_9PEZI</name>
<proteinExistence type="predicted"/>
<accession>A0A292PP76</accession>
<protein>
    <submittedName>
        <fullName evidence="2">Uncharacterized protein</fullName>
    </submittedName>
</protein>
<feature type="compositionally biased region" description="Pro residues" evidence="1">
    <location>
        <begin position="50"/>
        <end position="68"/>
    </location>
</feature>
<feature type="region of interest" description="Disordered" evidence="1">
    <location>
        <begin position="1"/>
        <end position="158"/>
    </location>
</feature>
<evidence type="ECO:0000256" key="1">
    <source>
        <dbReference type="SAM" id="MobiDB-lite"/>
    </source>
</evidence>
<feature type="region of interest" description="Disordered" evidence="1">
    <location>
        <begin position="193"/>
        <end position="236"/>
    </location>
</feature>
<feature type="compositionally biased region" description="Basic and acidic residues" evidence="1">
    <location>
        <begin position="193"/>
        <end position="234"/>
    </location>
</feature>
<gene>
    <name evidence="2" type="ORF">GSTUAT00007336001</name>
</gene>